<keyword evidence="1" id="KW-0489">Methyltransferase</keyword>
<evidence type="ECO:0000313" key="2">
    <source>
        <dbReference type="Proteomes" id="UP000827976"/>
    </source>
</evidence>
<organism evidence="1 2">
    <name type="scientific">Dioscorea alata</name>
    <name type="common">Purple yam</name>
    <dbReference type="NCBI Taxonomy" id="55571"/>
    <lineage>
        <taxon>Eukaryota</taxon>
        <taxon>Viridiplantae</taxon>
        <taxon>Streptophyta</taxon>
        <taxon>Embryophyta</taxon>
        <taxon>Tracheophyta</taxon>
        <taxon>Spermatophyta</taxon>
        <taxon>Magnoliopsida</taxon>
        <taxon>Liliopsida</taxon>
        <taxon>Dioscoreales</taxon>
        <taxon>Dioscoreaceae</taxon>
        <taxon>Dioscorea</taxon>
    </lineage>
</organism>
<keyword evidence="2" id="KW-1185">Reference proteome</keyword>
<name>A0ACB7WRT2_DIOAL</name>
<proteinExistence type="predicted"/>
<evidence type="ECO:0000313" key="1">
    <source>
        <dbReference type="EMBL" id="KAH7690887.1"/>
    </source>
</evidence>
<sequence length="348" mass="38785">MEDIEALDTAMEIYRGISLAMTMKAVIELDVLEIMVAAGPGALLWPEEITSKIQTSNPDAHEVLDRMLRFLAAYKVVTCEVVVGEEDGKSKRRYGLGPVSKLFTKDDDGLSMAPLLLVQLSSDLTEACANMKYAVLDGSCPFVKAHGMTFYENVDKNPHVSEMFNQDIFFNHTTVLLKKMLENYKGFESAHVLVDVGGGHGAILALILSKYPHIKAINFDLPHVVSKAKPIQGVEFVGGDMLESVPSGDAIILKSILHNWSDGNCVKILKNCWKTLPDNGKIIVIECAMPENIEEAKWILDFDIHMLTMFMGKERTEKEYQFLAEESGFSQGKIMCNISNFSVMEFYK</sequence>
<comment type="caution">
    <text evidence="1">The sequence shown here is derived from an EMBL/GenBank/DDBJ whole genome shotgun (WGS) entry which is preliminary data.</text>
</comment>
<dbReference type="EMBL" id="CM037012">
    <property type="protein sequence ID" value="KAH7690887.1"/>
    <property type="molecule type" value="Genomic_DNA"/>
</dbReference>
<gene>
    <name evidence="1" type="ORF">IHE45_02G079100</name>
</gene>
<dbReference type="Proteomes" id="UP000827976">
    <property type="component" value="Chromosome 2"/>
</dbReference>
<keyword evidence="1" id="KW-0808">Transferase</keyword>
<protein>
    <submittedName>
        <fullName evidence="1">O-methyltransferase COMT-type protein</fullName>
        <ecNumber evidence="1">2.1.1.68</ecNumber>
    </submittedName>
</protein>
<reference evidence="2" key="1">
    <citation type="journal article" date="2022" name="Nat. Commun.">
        <title>Chromosome evolution and the genetic basis of agronomically important traits in greater yam.</title>
        <authorList>
            <person name="Bredeson J.V."/>
            <person name="Lyons J.B."/>
            <person name="Oniyinde I.O."/>
            <person name="Okereke N.R."/>
            <person name="Kolade O."/>
            <person name="Nnabue I."/>
            <person name="Nwadili C.O."/>
            <person name="Hribova E."/>
            <person name="Parker M."/>
            <person name="Nwogha J."/>
            <person name="Shu S."/>
            <person name="Carlson J."/>
            <person name="Kariba R."/>
            <person name="Muthemba S."/>
            <person name="Knop K."/>
            <person name="Barton G.J."/>
            <person name="Sherwood A.V."/>
            <person name="Lopez-Montes A."/>
            <person name="Asiedu R."/>
            <person name="Jamnadass R."/>
            <person name="Muchugi A."/>
            <person name="Goodstein D."/>
            <person name="Egesi C.N."/>
            <person name="Featherston J."/>
            <person name="Asfaw A."/>
            <person name="Simpson G.G."/>
            <person name="Dolezel J."/>
            <person name="Hendre P.S."/>
            <person name="Van Deynze A."/>
            <person name="Kumar P.L."/>
            <person name="Obidiegwu J.E."/>
            <person name="Bhattacharjee R."/>
            <person name="Rokhsar D.S."/>
        </authorList>
    </citation>
    <scope>NUCLEOTIDE SEQUENCE [LARGE SCALE GENOMIC DNA]</scope>
    <source>
        <strain evidence="2">cv. TDa95/00328</strain>
    </source>
</reference>
<accession>A0ACB7WRT2</accession>
<dbReference type="EC" id="2.1.1.68" evidence="1"/>